<feature type="signal peptide" evidence="2">
    <location>
        <begin position="1"/>
        <end position="30"/>
    </location>
</feature>
<feature type="compositionally biased region" description="Basic and acidic residues" evidence="1">
    <location>
        <begin position="288"/>
        <end position="303"/>
    </location>
</feature>
<dbReference type="STRING" id="1340429.A0A2G4SG63"/>
<sequence>MKHYKNRNNQFPFSLLFLFTFSFLKKQTMAVGKLTVAPVTARGLAHIEGAKLFIGCFLHESEKHRTHSVDGPEPMWSNILTCNVSEGQKVLTVELVNESPNRGGLLAYGKVELDQVFNQGTASKWVALTSAANGQPFGELKLDLSFNGSNTISSVTSSFGNMNLAGGQQVSYQQSTTQTNTSHHFGSESRQSSYSSLGPANPIPENYGAGNPPPFTPPAPVSYGADSGGMPSPVGSGINTENMTKEEFEEAKARGKIPTWMKYGGGVLAGAAAIGLTAWGAHELKEHFDQKKEEEEKKHKYDQKPPMMPTMHHQPQNLPYKIDNHQYQAPPVEKHHSSGAKSEHKEKKKEKGEKKKKKKERRGSHSSSSSDSSSSDSDSDSSHKKKNKHKDSHWK</sequence>
<evidence type="ECO:0000313" key="3">
    <source>
        <dbReference type="EMBL" id="PHZ07739.1"/>
    </source>
</evidence>
<feature type="chain" id="PRO_5013861885" description="C2 domain-containing protein" evidence="2">
    <location>
        <begin position="31"/>
        <end position="395"/>
    </location>
</feature>
<dbReference type="SUPFAM" id="SSF49562">
    <property type="entry name" value="C2 domain (Calcium/lipid-binding domain, CaLB)"/>
    <property type="match status" value="1"/>
</dbReference>
<evidence type="ECO:0000256" key="2">
    <source>
        <dbReference type="SAM" id="SignalP"/>
    </source>
</evidence>
<dbReference type="Proteomes" id="UP000242254">
    <property type="component" value="Unassembled WGS sequence"/>
</dbReference>
<dbReference type="InterPro" id="IPR035892">
    <property type="entry name" value="C2_domain_sf"/>
</dbReference>
<proteinExistence type="predicted"/>
<evidence type="ECO:0008006" key="5">
    <source>
        <dbReference type="Google" id="ProtNLM"/>
    </source>
</evidence>
<evidence type="ECO:0000256" key="1">
    <source>
        <dbReference type="SAM" id="MobiDB-lite"/>
    </source>
</evidence>
<organism evidence="3 4">
    <name type="scientific">Rhizopus microsporus ATCC 52813</name>
    <dbReference type="NCBI Taxonomy" id="1340429"/>
    <lineage>
        <taxon>Eukaryota</taxon>
        <taxon>Fungi</taxon>
        <taxon>Fungi incertae sedis</taxon>
        <taxon>Mucoromycota</taxon>
        <taxon>Mucoromycotina</taxon>
        <taxon>Mucoromycetes</taxon>
        <taxon>Mucorales</taxon>
        <taxon>Mucorineae</taxon>
        <taxon>Rhizopodaceae</taxon>
        <taxon>Rhizopus</taxon>
    </lineage>
</organism>
<feature type="compositionally biased region" description="Low complexity" evidence="1">
    <location>
        <begin position="169"/>
        <end position="182"/>
    </location>
</feature>
<dbReference type="Gene3D" id="2.60.40.150">
    <property type="entry name" value="C2 domain"/>
    <property type="match status" value="1"/>
</dbReference>
<accession>A0A2G4SG63</accession>
<reference evidence="3 4" key="1">
    <citation type="journal article" date="2016" name="Proc. Natl. Acad. Sci. U.S.A.">
        <title>Lipid metabolic changes in an early divergent fungus govern the establishment of a mutualistic symbiosis with endobacteria.</title>
        <authorList>
            <person name="Lastovetsky O.A."/>
            <person name="Gaspar M.L."/>
            <person name="Mondo S.J."/>
            <person name="LaButti K.M."/>
            <person name="Sandor L."/>
            <person name="Grigoriev I.V."/>
            <person name="Henry S.A."/>
            <person name="Pawlowska T.E."/>
        </authorList>
    </citation>
    <scope>NUCLEOTIDE SEQUENCE [LARGE SCALE GENOMIC DNA]</scope>
    <source>
        <strain evidence="3 4">ATCC 52813</strain>
    </source>
</reference>
<feature type="region of interest" description="Disordered" evidence="1">
    <location>
        <begin position="169"/>
        <end position="241"/>
    </location>
</feature>
<dbReference type="RefSeq" id="XP_023461447.1">
    <property type="nucleotide sequence ID" value="XM_023615064.1"/>
</dbReference>
<protein>
    <recommendedName>
        <fullName evidence="5">C2 domain-containing protein</fullName>
    </recommendedName>
</protein>
<feature type="region of interest" description="Disordered" evidence="1">
    <location>
        <begin position="288"/>
        <end position="395"/>
    </location>
</feature>
<gene>
    <name evidence="3" type="ORF">RHIMIDRAFT_316597</name>
</gene>
<feature type="compositionally biased region" description="Basic and acidic residues" evidence="1">
    <location>
        <begin position="332"/>
        <end position="353"/>
    </location>
</feature>
<feature type="compositionally biased region" description="Basic residues" evidence="1">
    <location>
        <begin position="354"/>
        <end position="364"/>
    </location>
</feature>
<feature type="compositionally biased region" description="Basic residues" evidence="1">
    <location>
        <begin position="383"/>
        <end position="395"/>
    </location>
</feature>
<dbReference type="EMBL" id="KZ303872">
    <property type="protein sequence ID" value="PHZ07739.1"/>
    <property type="molecule type" value="Genomic_DNA"/>
</dbReference>
<dbReference type="GeneID" id="35446053"/>
<keyword evidence="4" id="KW-1185">Reference proteome</keyword>
<name>A0A2G4SG63_RHIZD</name>
<feature type="compositionally biased region" description="Polar residues" evidence="1">
    <location>
        <begin position="188"/>
        <end position="198"/>
    </location>
</feature>
<dbReference type="AlphaFoldDB" id="A0A2G4SG63"/>
<keyword evidence="2" id="KW-0732">Signal</keyword>
<evidence type="ECO:0000313" key="4">
    <source>
        <dbReference type="Proteomes" id="UP000242254"/>
    </source>
</evidence>
<feature type="compositionally biased region" description="Low complexity" evidence="1">
    <location>
        <begin position="365"/>
        <end position="376"/>
    </location>
</feature>
<feature type="compositionally biased region" description="Pro residues" evidence="1">
    <location>
        <begin position="211"/>
        <end position="220"/>
    </location>
</feature>